<evidence type="ECO:0000313" key="1">
    <source>
        <dbReference type="EMBL" id="KAJ1901820.1"/>
    </source>
</evidence>
<name>A0ACC1IVW8_9FUNG</name>
<accession>A0ACC1IVW8</accession>
<gene>
    <name evidence="1" type="primary">YND1</name>
    <name evidence="1" type="ORF">LPJ66_000491</name>
</gene>
<comment type="caution">
    <text evidence="1">The sequence shown here is derived from an EMBL/GenBank/DDBJ whole genome shotgun (WGS) entry which is preliminary data.</text>
</comment>
<dbReference type="EC" id="3.6.1.5" evidence="1"/>
<reference evidence="1" key="1">
    <citation type="submission" date="2022-07" db="EMBL/GenBank/DDBJ databases">
        <title>Phylogenomic reconstructions and comparative analyses of Kickxellomycotina fungi.</title>
        <authorList>
            <person name="Reynolds N.K."/>
            <person name="Stajich J.E."/>
            <person name="Barry K."/>
            <person name="Grigoriev I.V."/>
            <person name="Crous P."/>
            <person name="Smith M.E."/>
        </authorList>
    </citation>
    <scope>NUCLEOTIDE SEQUENCE</scope>
    <source>
        <strain evidence="1">Benny 63K</strain>
    </source>
</reference>
<proteinExistence type="predicted"/>
<keyword evidence="2" id="KW-1185">Reference proteome</keyword>
<dbReference type="Proteomes" id="UP001150581">
    <property type="component" value="Unassembled WGS sequence"/>
</dbReference>
<organism evidence="1 2">
    <name type="scientific">Kickxella alabastrina</name>
    <dbReference type="NCBI Taxonomy" id="61397"/>
    <lineage>
        <taxon>Eukaryota</taxon>
        <taxon>Fungi</taxon>
        <taxon>Fungi incertae sedis</taxon>
        <taxon>Zoopagomycota</taxon>
        <taxon>Kickxellomycotina</taxon>
        <taxon>Kickxellomycetes</taxon>
        <taxon>Kickxellales</taxon>
        <taxon>Kickxellaceae</taxon>
        <taxon>Kickxella</taxon>
    </lineage>
</organism>
<protein>
    <submittedName>
        <fullName evidence="1">Golgi apyrase</fullName>
        <ecNumber evidence="1">3.6.1.5</ecNumber>
    </submittedName>
</protein>
<keyword evidence="1" id="KW-0378">Hydrolase</keyword>
<evidence type="ECO:0000313" key="2">
    <source>
        <dbReference type="Proteomes" id="UP001150581"/>
    </source>
</evidence>
<sequence>MSGLGWLQRGWLLFSTNNRASGVLPGANLSNSSGSGSNAAGGRRPTTKQRMMYLAVFAIFSLSVLGLFYFVLDAEPSPLSEQPGRAENDSTGDTRKYGVVIDAGSSGSRAMIYAWDDPSIQQKQRQRRQTSSTASDSDAAKTSQMQLPTIERAGEHWTFKTSPGISSFADRPRMVGVEHIKPLLDYAQAHIPKRQIAHTPVYLLATAGMRLLPKSHQALLMDTACTFARANYEFLLPDCQESFHVVSGELEGLYGWVAVNYLLKGFGGDTADSSRDQQPQGHYSHGFLDMGGASAQIAFEPAKVAAQLHQNDLAQVTLRSLDGSDHSFQVFVATFLGHGTNEARRRYVDQLRQRATVADGADLSAANDPCLATGLVLPTTDGSAVLRGSGDFSACVAATEPLLNKTACPIEPCLFAGVHAPEIDFGRQSFVGVSEYWYASHDYLGLGGVWDVEKFEARAAKFCQKPWAELLQLSANDPMAVARLQMQCFKAAWLVNVLHKGFGVPRAAVSADNGAAVDKLARSATPFQSVNQVGDVELSWTLGALLLRVSRTIPANYRTLRAKTVPGIQLSDSAGASANDDGVELVDDSLWSPLRFVGIRRLLILWSLQPTTTRMLLLLTVAATIAVFAGLVYWLCTHKPGKYKKVSQLPGSGNGSDIALSIIVPPVKSPSTLFPLSPSQLGIAEAAFIAAGGDDLDDELNGKELRKSPSMFVLDMLPRPFQSVLSPMSRPSSPPTIPSADHRSRSGALAAEGLSMSRSSSFNSLLLLNRRRGGGAD</sequence>
<dbReference type="EMBL" id="JANBPG010000014">
    <property type="protein sequence ID" value="KAJ1901820.1"/>
    <property type="molecule type" value="Genomic_DNA"/>
</dbReference>